<dbReference type="PROSITE" id="PS00236">
    <property type="entry name" value="NEUROTR_ION_CHANNEL"/>
    <property type="match status" value="1"/>
</dbReference>
<keyword evidence="5" id="KW-1185">Reference proteome</keyword>
<keyword evidence="3" id="KW-0813">Transport</keyword>
<dbReference type="GO" id="GO:0005230">
    <property type="term" value="F:extracellular ligand-gated monoatomic ion channel activity"/>
    <property type="evidence" value="ECO:0007669"/>
    <property type="project" value="InterPro"/>
</dbReference>
<dbReference type="FunFam" id="2.70.170.10:FF:000028">
    <property type="entry name" value="AcetylCholine Receptor"/>
    <property type="match status" value="1"/>
</dbReference>
<evidence type="ECO:0000313" key="6">
    <source>
        <dbReference type="WBParaSite" id="ACRNAN_scaffold16421.g19319.t1"/>
    </source>
</evidence>
<dbReference type="Proteomes" id="UP000887540">
    <property type="component" value="Unplaced"/>
</dbReference>
<accession>A0A914D1C4</accession>
<evidence type="ECO:0000256" key="1">
    <source>
        <dbReference type="ARBA" id="ARBA00004141"/>
    </source>
</evidence>
<evidence type="ECO:0000313" key="5">
    <source>
        <dbReference type="Proteomes" id="UP000887540"/>
    </source>
</evidence>
<keyword evidence="3" id="KW-0407">Ion channel</keyword>
<comment type="subcellular location">
    <subcellularLocation>
        <location evidence="1">Membrane</location>
        <topology evidence="1">Multi-pass membrane protein</topology>
    </subcellularLocation>
</comment>
<evidence type="ECO:0000256" key="3">
    <source>
        <dbReference type="RuleBase" id="RU000687"/>
    </source>
</evidence>
<dbReference type="PRINTS" id="PR00252">
    <property type="entry name" value="NRIONCHANNEL"/>
</dbReference>
<dbReference type="WBParaSite" id="ACRNAN_scaffold16421.g19319.t1">
    <property type="protein sequence ID" value="ACRNAN_scaffold16421.g19319.t1"/>
    <property type="gene ID" value="ACRNAN_scaffold16421.g19319"/>
</dbReference>
<dbReference type="SUPFAM" id="SSF63712">
    <property type="entry name" value="Nicotinic receptor ligand binding domain-like"/>
    <property type="match status" value="1"/>
</dbReference>
<comment type="similarity">
    <text evidence="3">Belongs to the ligand-gated ion channel (TC 1.A.9) family.</text>
</comment>
<dbReference type="InterPro" id="IPR006201">
    <property type="entry name" value="Neur_channel"/>
</dbReference>
<dbReference type="InterPro" id="IPR036734">
    <property type="entry name" value="Neur_chan_lig-bd_sf"/>
</dbReference>
<protein>
    <submittedName>
        <fullName evidence="6">Neurotransmitter-gated ion-channel ligand-binding domain-containing protein</fullName>
    </submittedName>
</protein>
<sequence>DPKKFDGIDVIHVPSSKIWKPDILVYNNANMNVEENELETNAIIKSNGDVTLFRSMITDITCQLSLKDFPFDQQICFLTLASWSMDSSKLRLALVNGSDNLELYVRNAEWSLTDFAARVYEKQYDCCPHPFVDINYFMVLKRSPSYYIFRRKIRSR</sequence>
<dbReference type="PANTHER" id="PTHR18945">
    <property type="entry name" value="NEUROTRANSMITTER GATED ION CHANNEL"/>
    <property type="match status" value="1"/>
</dbReference>
<dbReference type="GO" id="GO:0016020">
    <property type="term" value="C:membrane"/>
    <property type="evidence" value="ECO:0007669"/>
    <property type="project" value="UniProtKB-SubCell"/>
</dbReference>
<organism evidence="5 6">
    <name type="scientific">Acrobeloides nanus</name>
    <dbReference type="NCBI Taxonomy" id="290746"/>
    <lineage>
        <taxon>Eukaryota</taxon>
        <taxon>Metazoa</taxon>
        <taxon>Ecdysozoa</taxon>
        <taxon>Nematoda</taxon>
        <taxon>Chromadorea</taxon>
        <taxon>Rhabditida</taxon>
        <taxon>Tylenchina</taxon>
        <taxon>Cephalobomorpha</taxon>
        <taxon>Cephaloboidea</taxon>
        <taxon>Cephalobidae</taxon>
        <taxon>Acrobeloides</taxon>
    </lineage>
</organism>
<name>A0A914D1C4_9BILA</name>
<reference evidence="6" key="1">
    <citation type="submission" date="2022-11" db="UniProtKB">
        <authorList>
            <consortium name="WormBaseParasite"/>
        </authorList>
    </citation>
    <scope>IDENTIFICATION</scope>
</reference>
<dbReference type="AlphaFoldDB" id="A0A914D1C4"/>
<proteinExistence type="inferred from homology"/>
<keyword evidence="3" id="KW-0406">Ion transport</keyword>
<keyword evidence="2" id="KW-0472">Membrane</keyword>
<dbReference type="Pfam" id="PF02931">
    <property type="entry name" value="Neur_chan_LBD"/>
    <property type="match status" value="1"/>
</dbReference>
<evidence type="ECO:0000259" key="4">
    <source>
        <dbReference type="Pfam" id="PF02931"/>
    </source>
</evidence>
<dbReference type="GO" id="GO:0004888">
    <property type="term" value="F:transmembrane signaling receptor activity"/>
    <property type="evidence" value="ECO:0007669"/>
    <property type="project" value="InterPro"/>
</dbReference>
<dbReference type="Gene3D" id="2.70.170.10">
    <property type="entry name" value="Neurotransmitter-gated ion-channel ligand-binding domain"/>
    <property type="match status" value="1"/>
</dbReference>
<evidence type="ECO:0000256" key="2">
    <source>
        <dbReference type="ARBA" id="ARBA00023136"/>
    </source>
</evidence>
<dbReference type="InterPro" id="IPR006202">
    <property type="entry name" value="Neur_chan_lig-bd"/>
</dbReference>
<dbReference type="InterPro" id="IPR018000">
    <property type="entry name" value="Neurotransmitter_ion_chnl_CS"/>
</dbReference>
<feature type="domain" description="Neurotransmitter-gated ion-channel ligand-binding" evidence="4">
    <location>
        <begin position="1"/>
        <end position="144"/>
    </location>
</feature>